<evidence type="ECO:0008006" key="5">
    <source>
        <dbReference type="Google" id="ProtNLM"/>
    </source>
</evidence>
<dbReference type="InterPro" id="IPR031887">
    <property type="entry name" value="SDCCAG8"/>
</dbReference>
<gene>
    <name evidence="3" type="ORF">PEVE_00009871</name>
</gene>
<dbReference type="EMBL" id="CALNXI010000169">
    <property type="protein sequence ID" value="CAH3021094.1"/>
    <property type="molecule type" value="Genomic_DNA"/>
</dbReference>
<keyword evidence="4" id="KW-1185">Reference proteome</keyword>
<organism evidence="3 4">
    <name type="scientific">Porites evermanni</name>
    <dbReference type="NCBI Taxonomy" id="104178"/>
    <lineage>
        <taxon>Eukaryota</taxon>
        <taxon>Metazoa</taxon>
        <taxon>Cnidaria</taxon>
        <taxon>Anthozoa</taxon>
        <taxon>Hexacorallia</taxon>
        <taxon>Scleractinia</taxon>
        <taxon>Fungiina</taxon>
        <taxon>Poritidae</taxon>
        <taxon>Porites</taxon>
    </lineage>
</organism>
<feature type="compositionally biased region" description="Acidic residues" evidence="2">
    <location>
        <begin position="783"/>
        <end position="793"/>
    </location>
</feature>
<evidence type="ECO:0000313" key="4">
    <source>
        <dbReference type="Proteomes" id="UP001159427"/>
    </source>
</evidence>
<evidence type="ECO:0000256" key="2">
    <source>
        <dbReference type="SAM" id="MobiDB-lite"/>
    </source>
</evidence>
<proteinExistence type="predicted"/>
<feature type="coiled-coil region" evidence="1">
    <location>
        <begin position="533"/>
        <end position="706"/>
    </location>
</feature>
<feature type="region of interest" description="Disordered" evidence="2">
    <location>
        <begin position="769"/>
        <end position="793"/>
    </location>
</feature>
<name>A0ABN8LY75_9CNID</name>
<sequence length="793" mass="90907">MYDVDEPISDYQKVVRERASQSLGPVRYALHSPIKSPGSKSNFHRGDNYSSAVTRLKTLLQQYDDAVKTGSPQNPAHSFVNPGIASNAPGSYIPSTSEVTQLLDNQFAVLQHLEGQVEFYKDALESLKQRTELVIRENETLFDQLKTQAVTQVLATEKQSKPEVPFDRDEKTSDDQTPRDSKEKDDSDMEGDDDDNGRTVLHLGAHGTTPDEYWKGRERGQTVGQNDSGEVSKSTSGFDRKKHQTERDPRKSLMPSVLHSSLVEDSFGMSARESQLFMSVNERRFINQLEEEVDKIRKLHEAKTKHLETLLYSTRDELEDSQRQVLELETKLRAYKVMEEQRNQPVLCVKCGHQAALLSGSHSDAAMETINKLTREKDDLMNTLTGQKAVLAEVRQREFEAYNQVKNSCHMVEQAQLEKAEAIIHVQQLKDDLQKQRDRHDQYMKSTSEKMEKERENVREACLVEANKLSKQLEQSIEARSALENQSERLTREKVDLATELEQAKSQIMTHASEIAQAGDNMQKELEQTRMKFSLASQEIISLKAAAQQAQREKEQERTRLKSEMDTLRRRLQEAEKGWMESKEDCIRFTERLNLAEREAKSAMTAKEKLEKIGAEKVEKLTKQNMEREQQLTALLQETETRHTQCRTELQQMLEAEIKVCNKLKEECKKLTQQLQDSSEKARSRLQEANQECTEIKKKLQECMAQRRDLAAQNAKKDKLIKESDENARKQVDQMCQLLATRNNLMKERKILCQEVEFLRKQLIPKTPSLALTPVDSASNASVEDDGAEEKES</sequence>
<feature type="compositionally biased region" description="Polar residues" evidence="2">
    <location>
        <begin position="222"/>
        <end position="237"/>
    </location>
</feature>
<evidence type="ECO:0000313" key="3">
    <source>
        <dbReference type="EMBL" id="CAH3021094.1"/>
    </source>
</evidence>
<protein>
    <recommendedName>
        <fullName evidence="5">Serologically defined colon cancer antigen 8</fullName>
    </recommendedName>
</protein>
<keyword evidence="1" id="KW-0175">Coiled coil</keyword>
<dbReference type="Pfam" id="PF15964">
    <property type="entry name" value="CCCAP"/>
    <property type="match status" value="2"/>
</dbReference>
<evidence type="ECO:0000256" key="1">
    <source>
        <dbReference type="SAM" id="Coils"/>
    </source>
</evidence>
<comment type="caution">
    <text evidence="3">The sequence shown here is derived from an EMBL/GenBank/DDBJ whole genome shotgun (WGS) entry which is preliminary data.</text>
</comment>
<feature type="compositionally biased region" description="Acidic residues" evidence="2">
    <location>
        <begin position="186"/>
        <end position="195"/>
    </location>
</feature>
<feature type="region of interest" description="Disordered" evidence="2">
    <location>
        <begin position="156"/>
        <end position="255"/>
    </location>
</feature>
<feature type="coiled-coil region" evidence="1">
    <location>
        <begin position="286"/>
        <end position="338"/>
    </location>
</feature>
<accession>A0ABN8LY75</accession>
<reference evidence="3 4" key="1">
    <citation type="submission" date="2022-05" db="EMBL/GenBank/DDBJ databases">
        <authorList>
            <consortium name="Genoscope - CEA"/>
            <person name="William W."/>
        </authorList>
    </citation>
    <scope>NUCLEOTIDE SEQUENCE [LARGE SCALE GENOMIC DNA]</scope>
</reference>
<dbReference type="PANTHER" id="PTHR34343:SF1">
    <property type="entry name" value="SEROLOGICALLY DEFINED COLON CANCER ANTIGEN 8"/>
    <property type="match status" value="1"/>
</dbReference>
<dbReference type="Proteomes" id="UP001159427">
    <property type="component" value="Unassembled WGS sequence"/>
</dbReference>
<feature type="compositionally biased region" description="Basic and acidic residues" evidence="2">
    <location>
        <begin position="158"/>
        <end position="185"/>
    </location>
</feature>
<dbReference type="PANTHER" id="PTHR34343">
    <property type="entry name" value="SEROLOGICALLY DEFINED COLON CANCER ANTIGEN 8"/>
    <property type="match status" value="1"/>
</dbReference>
<feature type="coiled-coil region" evidence="1">
    <location>
        <begin position="412"/>
        <end position="507"/>
    </location>
</feature>